<dbReference type="EMBL" id="ATGK01000006">
    <property type="protein sequence ID" value="EPG40836.1"/>
    <property type="molecule type" value="Genomic_DNA"/>
</dbReference>
<dbReference type="AlphaFoldDB" id="S3TGX7"/>
<evidence type="ECO:0000313" key="2">
    <source>
        <dbReference type="EMBL" id="EPG40836.1"/>
    </source>
</evidence>
<feature type="coiled-coil region" evidence="1">
    <location>
        <begin position="54"/>
        <end position="95"/>
    </location>
</feature>
<reference evidence="2 3" key="1">
    <citation type="submission" date="2013-06" db="EMBL/GenBank/DDBJ databases">
        <title>The Genome Sequence of Acinetobacter sp. NIPH 2036.</title>
        <authorList>
            <consortium name="The Broad Institute Genome Sequencing Platform"/>
            <consortium name="The Broad Institute Genome Sequencing Center for Infectious Disease"/>
            <person name="Cerqueira G."/>
            <person name="Feldgarden M."/>
            <person name="Courvalin P."/>
            <person name="Perichon B."/>
            <person name="Grillot-Courvalin C."/>
            <person name="Clermont D."/>
            <person name="Rocha E."/>
            <person name="Yoon E.-J."/>
            <person name="Nemec A."/>
            <person name="Young S.K."/>
            <person name="Zeng Q."/>
            <person name="Gargeya S."/>
            <person name="Fitzgerald M."/>
            <person name="Abouelleil A."/>
            <person name="Alvarado L."/>
            <person name="Berlin A.M."/>
            <person name="Chapman S.B."/>
            <person name="Dewar J."/>
            <person name="Goldberg J."/>
            <person name="Griggs A."/>
            <person name="Gujja S."/>
            <person name="Hansen M."/>
            <person name="Howarth C."/>
            <person name="Imamovic A."/>
            <person name="Larimer J."/>
            <person name="McCowan C."/>
            <person name="Murphy C."/>
            <person name="Pearson M."/>
            <person name="Priest M."/>
            <person name="Roberts A."/>
            <person name="Saif S."/>
            <person name="Shea T."/>
            <person name="Sykes S."/>
            <person name="Wortman J."/>
            <person name="Nusbaum C."/>
            <person name="Birren B."/>
        </authorList>
    </citation>
    <scope>NUCLEOTIDE SEQUENCE [LARGE SCALE GENOMIC DNA]</scope>
    <source>
        <strain evidence="2 3">NIPH 2036</strain>
    </source>
</reference>
<comment type="caution">
    <text evidence="2">The sequence shown here is derived from an EMBL/GenBank/DDBJ whole genome shotgun (WGS) entry which is preliminary data.</text>
</comment>
<name>S3TGX7_9GAMM</name>
<gene>
    <name evidence="2" type="ORF">F907_00667</name>
</gene>
<sequence>MSIQTISSTITRLNKELADITHRMSLEQKKAADSTSKILQIQNSIGKTTSPSTLKLKLSEINRKEQENARIQSKLSELQKKKTDIDNKLLKEKQNLIKEEILERKKIRGSD</sequence>
<evidence type="ECO:0000256" key="1">
    <source>
        <dbReference type="SAM" id="Coils"/>
    </source>
</evidence>
<protein>
    <submittedName>
        <fullName evidence="2">Uncharacterized protein</fullName>
    </submittedName>
</protein>
<evidence type="ECO:0000313" key="3">
    <source>
        <dbReference type="Proteomes" id="UP000014559"/>
    </source>
</evidence>
<dbReference type="HOGENOM" id="CLU_2152865_0_0_6"/>
<accession>S3TGX7</accession>
<dbReference type="Proteomes" id="UP000014559">
    <property type="component" value="Unassembled WGS sequence"/>
</dbReference>
<organism evidence="2 3">
    <name type="scientific">Acinetobacter colistiniresistens</name>
    <dbReference type="NCBI Taxonomy" id="280145"/>
    <lineage>
        <taxon>Bacteria</taxon>
        <taxon>Pseudomonadati</taxon>
        <taxon>Pseudomonadota</taxon>
        <taxon>Gammaproteobacteria</taxon>
        <taxon>Moraxellales</taxon>
        <taxon>Moraxellaceae</taxon>
        <taxon>Acinetobacter</taxon>
    </lineage>
</organism>
<keyword evidence="1" id="KW-0175">Coiled coil</keyword>
<proteinExistence type="predicted"/>